<feature type="transmembrane region" description="Helical" evidence="6">
    <location>
        <begin position="191"/>
        <end position="214"/>
    </location>
</feature>
<evidence type="ECO:0000256" key="1">
    <source>
        <dbReference type="ARBA" id="ARBA00004370"/>
    </source>
</evidence>
<evidence type="ECO:0000256" key="4">
    <source>
        <dbReference type="ARBA" id="ARBA00023136"/>
    </source>
</evidence>
<dbReference type="CDD" id="cd14978">
    <property type="entry name" value="7tmA_FMRFamide_R-like"/>
    <property type="match status" value="1"/>
</dbReference>
<organism evidence="8 9">
    <name type="scientific">Mya arenaria</name>
    <name type="common">Soft-shell clam</name>
    <dbReference type="NCBI Taxonomy" id="6604"/>
    <lineage>
        <taxon>Eukaryota</taxon>
        <taxon>Metazoa</taxon>
        <taxon>Spiralia</taxon>
        <taxon>Lophotrochozoa</taxon>
        <taxon>Mollusca</taxon>
        <taxon>Bivalvia</taxon>
        <taxon>Autobranchia</taxon>
        <taxon>Heteroconchia</taxon>
        <taxon>Euheterodonta</taxon>
        <taxon>Imparidentia</taxon>
        <taxon>Neoheterodontei</taxon>
        <taxon>Myida</taxon>
        <taxon>Myoidea</taxon>
        <taxon>Myidae</taxon>
        <taxon>Mya</taxon>
    </lineage>
</organism>
<feature type="transmembrane region" description="Helical" evidence="6">
    <location>
        <begin position="68"/>
        <end position="85"/>
    </location>
</feature>
<accession>A0ABY7DNP6</accession>
<evidence type="ECO:0000313" key="9">
    <source>
        <dbReference type="Proteomes" id="UP001164746"/>
    </source>
</evidence>
<evidence type="ECO:0000256" key="3">
    <source>
        <dbReference type="ARBA" id="ARBA00022989"/>
    </source>
</evidence>
<feature type="domain" description="G-protein coupled receptors family 1 profile" evidence="7">
    <location>
        <begin position="48"/>
        <end position="255"/>
    </location>
</feature>
<dbReference type="PANTHER" id="PTHR46641:SF2">
    <property type="entry name" value="FMRFAMIDE RECEPTOR"/>
    <property type="match status" value="1"/>
</dbReference>
<dbReference type="InterPro" id="IPR017452">
    <property type="entry name" value="GPCR_Rhodpsn_7TM"/>
</dbReference>
<evidence type="ECO:0000313" key="8">
    <source>
        <dbReference type="EMBL" id="WAQ98994.1"/>
    </source>
</evidence>
<dbReference type="PROSITE" id="PS50262">
    <property type="entry name" value="G_PROTEIN_RECEP_F1_2"/>
    <property type="match status" value="1"/>
</dbReference>
<dbReference type="PRINTS" id="PR00237">
    <property type="entry name" value="GPCRRHODOPSN"/>
</dbReference>
<comment type="subcellular location">
    <subcellularLocation>
        <location evidence="1">Membrane</location>
    </subcellularLocation>
</comment>
<evidence type="ECO:0000256" key="6">
    <source>
        <dbReference type="SAM" id="Phobius"/>
    </source>
</evidence>
<feature type="transmembrane region" description="Helical" evidence="6">
    <location>
        <begin position="243"/>
        <end position="261"/>
    </location>
</feature>
<proteinExistence type="predicted"/>
<dbReference type="PANTHER" id="PTHR46641">
    <property type="entry name" value="FMRFAMIDE RECEPTOR-RELATED"/>
    <property type="match status" value="1"/>
</dbReference>
<gene>
    <name evidence="8" type="ORF">MAR_023367</name>
</gene>
<evidence type="ECO:0000256" key="5">
    <source>
        <dbReference type="SAM" id="MobiDB-lite"/>
    </source>
</evidence>
<dbReference type="Pfam" id="PF00001">
    <property type="entry name" value="7tm_1"/>
    <property type="match status" value="1"/>
</dbReference>
<dbReference type="Proteomes" id="UP001164746">
    <property type="component" value="Chromosome 3"/>
</dbReference>
<feature type="transmembrane region" description="Helical" evidence="6">
    <location>
        <begin position="145"/>
        <end position="163"/>
    </location>
</feature>
<feature type="compositionally biased region" description="Low complexity" evidence="5">
    <location>
        <begin position="308"/>
        <end position="321"/>
    </location>
</feature>
<feature type="transmembrane region" description="Helical" evidence="6">
    <location>
        <begin position="105"/>
        <end position="124"/>
    </location>
</feature>
<evidence type="ECO:0000256" key="2">
    <source>
        <dbReference type="ARBA" id="ARBA00022692"/>
    </source>
</evidence>
<feature type="transmembrane region" description="Helical" evidence="6">
    <location>
        <begin position="35"/>
        <end position="56"/>
    </location>
</feature>
<sequence length="336" mass="37622">MNNSADIDNSTSWTTTDPTDDGMATAEMMNYVTSVYVGIIFVIFGVVGNVLSIIVWRRPRMRSSTGTYLTGQAVADLCLLIFFFLLNSLQKIAPSVMASSAYGEFFAYIGYPFFFLFVVCSIWFTVGVTVDRYIQDMCNERRARMGLGVITLLCFIINAPHFATYEHVTGANPSFRATEYGSGKGSQNYEFWIHCMILVLVPWATIFTLNMLIIHRVTSMNRQMDSKRGSSGKDKTRKSEAQLTRLLLTITFTFLGNHRIVAEAFSIAQLGIVINSSINFFLYCLSGKRFRKELRIVVCSRFHGDYKSSSSLSMSHSTGSSAISRKTAVTEMPSKV</sequence>
<keyword evidence="4 6" id="KW-0472">Membrane</keyword>
<dbReference type="Gene3D" id="1.20.1070.10">
    <property type="entry name" value="Rhodopsin 7-helix transmembrane proteins"/>
    <property type="match status" value="1"/>
</dbReference>
<dbReference type="InterPro" id="IPR000276">
    <property type="entry name" value="GPCR_Rhodpsn"/>
</dbReference>
<feature type="region of interest" description="Disordered" evidence="5">
    <location>
        <begin position="307"/>
        <end position="336"/>
    </location>
</feature>
<keyword evidence="2 6" id="KW-0812">Transmembrane</keyword>
<feature type="transmembrane region" description="Helical" evidence="6">
    <location>
        <begin position="267"/>
        <end position="285"/>
    </location>
</feature>
<dbReference type="InterPro" id="IPR052954">
    <property type="entry name" value="GPCR-Ligand_Int"/>
</dbReference>
<keyword evidence="3 6" id="KW-1133">Transmembrane helix</keyword>
<name>A0ABY7DNP6_MYAAR</name>
<keyword evidence="9" id="KW-1185">Reference proteome</keyword>
<reference evidence="8" key="1">
    <citation type="submission" date="2022-11" db="EMBL/GenBank/DDBJ databases">
        <title>Centuries of genome instability and evolution in soft-shell clam transmissible cancer (bioRxiv).</title>
        <authorList>
            <person name="Hart S.F.M."/>
            <person name="Yonemitsu M.A."/>
            <person name="Giersch R.M."/>
            <person name="Beal B.F."/>
            <person name="Arriagada G."/>
            <person name="Davis B.W."/>
            <person name="Ostrander E.A."/>
            <person name="Goff S.P."/>
            <person name="Metzger M.J."/>
        </authorList>
    </citation>
    <scope>NUCLEOTIDE SEQUENCE</scope>
    <source>
        <strain evidence="8">MELC-2E11</strain>
        <tissue evidence="8">Siphon/mantle</tissue>
    </source>
</reference>
<protein>
    <submittedName>
        <fullName evidence="8">FMAR-like protein</fullName>
    </submittedName>
</protein>
<dbReference type="SUPFAM" id="SSF81321">
    <property type="entry name" value="Family A G protein-coupled receptor-like"/>
    <property type="match status" value="1"/>
</dbReference>
<evidence type="ECO:0000259" key="7">
    <source>
        <dbReference type="PROSITE" id="PS50262"/>
    </source>
</evidence>
<dbReference type="EMBL" id="CP111014">
    <property type="protein sequence ID" value="WAQ98994.1"/>
    <property type="molecule type" value="Genomic_DNA"/>
</dbReference>